<evidence type="ECO:0000256" key="4">
    <source>
        <dbReference type="ARBA" id="ARBA00022475"/>
    </source>
</evidence>
<dbReference type="AlphaFoldDB" id="A0A1G6BGC6"/>
<dbReference type="PANTHER" id="PTHR39583:SF2">
    <property type="entry name" value="TYPE II SECRETION SYSTEM PROTEIN J"/>
    <property type="match status" value="1"/>
</dbReference>
<dbReference type="NCBIfam" id="TIGR02532">
    <property type="entry name" value="IV_pilin_GFxxxE"/>
    <property type="match status" value="1"/>
</dbReference>
<dbReference type="SUPFAM" id="SSF54523">
    <property type="entry name" value="Pili subunits"/>
    <property type="match status" value="1"/>
</dbReference>
<dbReference type="InterPro" id="IPR010055">
    <property type="entry name" value="T2SS_protein-GspJ"/>
</dbReference>
<dbReference type="GO" id="GO:0015628">
    <property type="term" value="P:protein secretion by the type II secretion system"/>
    <property type="evidence" value="ECO:0007669"/>
    <property type="project" value="InterPro"/>
</dbReference>
<keyword evidence="7 10" id="KW-0812">Transmembrane</keyword>
<dbReference type="EMBL" id="FMXN01000003">
    <property type="protein sequence ID" value="SDB19665.1"/>
    <property type="molecule type" value="Genomic_DNA"/>
</dbReference>
<dbReference type="Gene3D" id="2.10.70.20">
    <property type="entry name" value="gspk-gspi-gspj complex like domains"/>
    <property type="match status" value="1"/>
</dbReference>
<dbReference type="RefSeq" id="WP_092591961.1">
    <property type="nucleotide sequence ID" value="NZ_FMXN01000003.1"/>
</dbReference>
<gene>
    <name evidence="11" type="ORF">SAMN02927930_00784</name>
</gene>
<comment type="similarity">
    <text evidence="2">Belongs to the GSP J family.</text>
</comment>
<evidence type="ECO:0000256" key="3">
    <source>
        <dbReference type="ARBA" id="ARBA00021539"/>
    </source>
</evidence>
<name>A0A1G6BGC6_9GAMM</name>
<dbReference type="Gene3D" id="3.10.610.10">
    <property type="entry name" value="GSPII I/J protein-like"/>
    <property type="match status" value="1"/>
</dbReference>
<keyword evidence="8 10" id="KW-1133">Transmembrane helix</keyword>
<evidence type="ECO:0000313" key="11">
    <source>
        <dbReference type="EMBL" id="SDB19665.1"/>
    </source>
</evidence>
<reference evidence="12" key="1">
    <citation type="submission" date="2016-10" db="EMBL/GenBank/DDBJ databases">
        <authorList>
            <person name="Varghese N."/>
            <person name="Submissions S."/>
        </authorList>
    </citation>
    <scope>NUCLEOTIDE SEQUENCE [LARGE SCALE GENOMIC DNA]</scope>
    <source>
        <strain evidence="12">CGMCC 1.10824</strain>
    </source>
</reference>
<keyword evidence="12" id="KW-1185">Reference proteome</keyword>
<dbReference type="InterPro" id="IPR045584">
    <property type="entry name" value="Pilin-like"/>
</dbReference>
<dbReference type="Proteomes" id="UP000199626">
    <property type="component" value="Unassembled WGS sequence"/>
</dbReference>
<evidence type="ECO:0000313" key="12">
    <source>
        <dbReference type="Proteomes" id="UP000199626"/>
    </source>
</evidence>
<keyword evidence="4" id="KW-1003">Cell membrane</keyword>
<keyword evidence="6" id="KW-0997">Cell inner membrane</keyword>
<keyword evidence="5" id="KW-0488">Methylation</keyword>
<evidence type="ECO:0000256" key="10">
    <source>
        <dbReference type="SAM" id="Phobius"/>
    </source>
</evidence>
<evidence type="ECO:0000256" key="5">
    <source>
        <dbReference type="ARBA" id="ARBA00022481"/>
    </source>
</evidence>
<dbReference type="GO" id="GO:0015627">
    <property type="term" value="C:type II protein secretion system complex"/>
    <property type="evidence" value="ECO:0007669"/>
    <property type="project" value="InterPro"/>
</dbReference>
<evidence type="ECO:0000256" key="8">
    <source>
        <dbReference type="ARBA" id="ARBA00022989"/>
    </source>
</evidence>
<organism evidence="11 12">
    <name type="scientific">Pseudidiomarina indica</name>
    <dbReference type="NCBI Taxonomy" id="1159017"/>
    <lineage>
        <taxon>Bacteria</taxon>
        <taxon>Pseudomonadati</taxon>
        <taxon>Pseudomonadota</taxon>
        <taxon>Gammaproteobacteria</taxon>
        <taxon>Alteromonadales</taxon>
        <taxon>Idiomarinaceae</taxon>
        <taxon>Pseudidiomarina</taxon>
    </lineage>
</organism>
<feature type="transmembrane region" description="Helical" evidence="10">
    <location>
        <begin position="12"/>
        <end position="30"/>
    </location>
</feature>
<dbReference type="Pfam" id="PF07963">
    <property type="entry name" value="N_methyl"/>
    <property type="match status" value="1"/>
</dbReference>
<dbReference type="NCBIfam" id="TIGR01711">
    <property type="entry name" value="gspJ"/>
    <property type="match status" value="1"/>
</dbReference>
<dbReference type="PROSITE" id="PS00409">
    <property type="entry name" value="PROKAR_NTER_METHYL"/>
    <property type="match status" value="1"/>
</dbReference>
<dbReference type="Pfam" id="PF11612">
    <property type="entry name" value="T2SSJ"/>
    <property type="match status" value="1"/>
</dbReference>
<dbReference type="PANTHER" id="PTHR39583">
    <property type="entry name" value="TYPE II SECRETION SYSTEM PROTEIN J-RELATED"/>
    <property type="match status" value="1"/>
</dbReference>
<evidence type="ECO:0000256" key="2">
    <source>
        <dbReference type="ARBA" id="ARBA00011084"/>
    </source>
</evidence>
<sequence>MKRNAGFTLVEVLVAVVVMAIIGLASAAVIHTMMRASEQSEAALLELEELQFAMLTLEQDVRQIIKRSNITRSYLLIDENRLAFIRTGWLNPQGLFPRSELQPVAYFIRDDALIREHYYYVDVSESTEPIARQLLTGVTGLEVTPLSDAEVRNWSKRNAGLSAGPRFTHQLPPALEVTLTTERWGTMTRVFLIAEGGDDVTSEN</sequence>
<dbReference type="STRING" id="1159017.SAMN02927930_00784"/>
<evidence type="ECO:0000256" key="6">
    <source>
        <dbReference type="ARBA" id="ARBA00022519"/>
    </source>
</evidence>
<dbReference type="OrthoDB" id="9794345at2"/>
<protein>
    <recommendedName>
        <fullName evidence="3">Type II secretion system protein J</fullName>
    </recommendedName>
</protein>
<evidence type="ECO:0000256" key="9">
    <source>
        <dbReference type="ARBA" id="ARBA00023136"/>
    </source>
</evidence>
<dbReference type="InterPro" id="IPR051621">
    <property type="entry name" value="T2SS_protein_J"/>
</dbReference>
<dbReference type="GO" id="GO:0005886">
    <property type="term" value="C:plasma membrane"/>
    <property type="evidence" value="ECO:0007669"/>
    <property type="project" value="UniProtKB-SubCell"/>
</dbReference>
<keyword evidence="9 10" id="KW-0472">Membrane</keyword>
<accession>A0A1G6BGC6</accession>
<evidence type="ECO:0000256" key="7">
    <source>
        <dbReference type="ARBA" id="ARBA00022692"/>
    </source>
</evidence>
<dbReference type="InterPro" id="IPR012902">
    <property type="entry name" value="N_methyl_site"/>
</dbReference>
<evidence type="ECO:0000256" key="1">
    <source>
        <dbReference type="ARBA" id="ARBA00004377"/>
    </source>
</evidence>
<proteinExistence type="inferred from homology"/>
<comment type="subcellular location">
    <subcellularLocation>
        <location evidence="1">Cell inner membrane</location>
        <topology evidence="1">Single-pass membrane protein</topology>
    </subcellularLocation>
</comment>